<dbReference type="InterPro" id="IPR035959">
    <property type="entry name" value="RutC-like_sf"/>
</dbReference>
<dbReference type="GO" id="GO:0008652">
    <property type="term" value="P:amino acid biosynthetic process"/>
    <property type="evidence" value="ECO:0007669"/>
    <property type="project" value="UniProtKB-UniRule"/>
</dbReference>
<evidence type="ECO:0000256" key="3">
    <source>
        <dbReference type="PROSITE-ProRule" id="PRU00514"/>
    </source>
</evidence>
<dbReference type="Gene3D" id="3.30.1330.40">
    <property type="entry name" value="RutC-like"/>
    <property type="match status" value="1"/>
</dbReference>
<dbReference type="PANTHER" id="PTHR21164">
    <property type="entry name" value="CHORISMATE MUTASE"/>
    <property type="match status" value="1"/>
</dbReference>
<organism evidence="4 5">
    <name type="scientific">Clostridium botulinum (strain Kyoto / Type A2)</name>
    <dbReference type="NCBI Taxonomy" id="536232"/>
    <lineage>
        <taxon>Bacteria</taxon>
        <taxon>Bacillati</taxon>
        <taxon>Bacillota</taxon>
        <taxon>Clostridia</taxon>
        <taxon>Eubacteriales</taxon>
        <taxon>Clostridiaceae</taxon>
        <taxon>Clostridium</taxon>
    </lineage>
</organism>
<reference evidence="4 5" key="1">
    <citation type="submission" date="2008-10" db="EMBL/GenBank/DDBJ databases">
        <title>Genome sequence of Clostridium botulinum A2 Kyoto.</title>
        <authorList>
            <person name="Shrivastava S."/>
            <person name="Brinkac L.M."/>
            <person name="Brown J.L."/>
            <person name="Bruce D."/>
            <person name="Detter C.C."/>
            <person name="Johnson E.A."/>
            <person name="Munk C.A."/>
            <person name="Smith L.A."/>
            <person name="Smith T.J."/>
            <person name="Sutton G."/>
            <person name="Brettin T.S."/>
        </authorList>
    </citation>
    <scope>NUCLEOTIDE SEQUENCE [LARGE SCALE GENOMIC DNA]</scope>
    <source>
        <strain evidence="5">Kyoto / Type A2</strain>
    </source>
</reference>
<dbReference type="EC" id="5.4.99.5" evidence="1 3"/>
<feature type="binding site" evidence="2">
    <location>
        <position position="109"/>
    </location>
    <ligand>
        <name>prephenate</name>
        <dbReference type="ChEBI" id="CHEBI:29934"/>
    </ligand>
</feature>
<dbReference type="SUPFAM" id="SSF55298">
    <property type="entry name" value="YjgF-like"/>
    <property type="match status" value="1"/>
</dbReference>
<protein>
    <recommendedName>
        <fullName evidence="1 3">chorismate mutase</fullName>
        <ecNumber evidence="1 3">5.4.99.5</ecNumber>
    </recommendedName>
</protein>
<accession>C1FNU8</accession>
<dbReference type="GO" id="GO:0004106">
    <property type="term" value="F:chorismate mutase activity"/>
    <property type="evidence" value="ECO:0007669"/>
    <property type="project" value="UniProtKB-UniRule"/>
</dbReference>
<dbReference type="PROSITE" id="PS51167">
    <property type="entry name" value="CHORISMATE_MUT_1"/>
    <property type="match status" value="1"/>
</dbReference>
<dbReference type="UniPathway" id="UPA00120">
    <property type="reaction ID" value="UER00203"/>
</dbReference>
<dbReference type="GO" id="GO:0046417">
    <property type="term" value="P:chorismate metabolic process"/>
    <property type="evidence" value="ECO:0007669"/>
    <property type="project" value="TreeGrafter"/>
</dbReference>
<keyword evidence="2 3" id="KW-0028">Amino-acid biosynthesis</keyword>
<gene>
    <name evidence="4" type="primary">aroH</name>
    <name evidence="4" type="ordered locus">CLM_1966</name>
</gene>
<dbReference type="HOGENOM" id="CLU_133236_0_0_9"/>
<sequence>MMQSIRGAITIEKNEVKYIEEASIKLFSEILARNNLNIEDIVSIFISCTNDIDKGYPGKYIRENFNLKNIAIMHFNEMYVEGSMPLCIRILIIIDKKNKNIEENIEYVYLGRAKTLRKDLFSPN</sequence>
<dbReference type="Proteomes" id="UP000001374">
    <property type="component" value="Chromosome"/>
</dbReference>
<dbReference type="eggNOG" id="COG4401">
    <property type="taxonomic scope" value="Bacteria"/>
</dbReference>
<evidence type="ECO:0000313" key="5">
    <source>
        <dbReference type="Proteomes" id="UP000001374"/>
    </source>
</evidence>
<feature type="binding site" evidence="2">
    <location>
        <position position="89"/>
    </location>
    <ligand>
        <name>prephenate</name>
        <dbReference type="ChEBI" id="CHEBI:29934"/>
    </ligand>
</feature>
<dbReference type="AlphaFoldDB" id="C1FNU8"/>
<dbReference type="KEGG" id="cby:CLM_1966"/>
<evidence type="ECO:0000256" key="2">
    <source>
        <dbReference type="PIRSR" id="PIRSR005965-1"/>
    </source>
</evidence>
<dbReference type="NCBIfam" id="TIGR01796">
    <property type="entry name" value="CM_mono_aroH"/>
    <property type="match status" value="1"/>
</dbReference>
<dbReference type="InterPro" id="IPR008243">
    <property type="entry name" value="Chorismate_mutase_AroH"/>
</dbReference>
<dbReference type="PIRSF" id="PIRSF005965">
    <property type="entry name" value="Chor_mut_AroH"/>
    <property type="match status" value="1"/>
</dbReference>
<evidence type="ECO:0000256" key="1">
    <source>
        <dbReference type="NCBIfam" id="TIGR01796"/>
    </source>
</evidence>
<dbReference type="Pfam" id="PF07736">
    <property type="entry name" value="CM_1"/>
    <property type="match status" value="1"/>
</dbReference>
<proteinExistence type="predicted"/>
<name>C1FNU8_CLOBJ</name>
<keyword evidence="3 4" id="KW-0413">Isomerase</keyword>
<dbReference type="GO" id="GO:0009073">
    <property type="term" value="P:aromatic amino acid family biosynthetic process"/>
    <property type="evidence" value="ECO:0007669"/>
    <property type="project" value="UniProtKB-UniRule"/>
</dbReference>
<feature type="binding site" evidence="2">
    <location>
        <position position="6"/>
    </location>
    <ligand>
        <name>prephenate</name>
        <dbReference type="ChEBI" id="CHEBI:29934"/>
    </ligand>
</feature>
<evidence type="ECO:0000313" key="4">
    <source>
        <dbReference type="EMBL" id="ACO86508.1"/>
    </source>
</evidence>
<comment type="catalytic activity">
    <reaction evidence="3">
        <text>chorismate = prephenate</text>
        <dbReference type="Rhea" id="RHEA:13897"/>
        <dbReference type="ChEBI" id="CHEBI:29748"/>
        <dbReference type="ChEBI" id="CHEBI:29934"/>
        <dbReference type="EC" id="5.4.99.5"/>
    </reaction>
</comment>
<dbReference type="PANTHER" id="PTHR21164:SF0">
    <property type="entry name" value="CHORISMATE MUTASE AROH"/>
    <property type="match status" value="1"/>
</dbReference>
<dbReference type="CDD" id="cd02185">
    <property type="entry name" value="AroH"/>
    <property type="match status" value="1"/>
</dbReference>
<keyword evidence="2 3" id="KW-0057">Aromatic amino acid biosynthesis</keyword>
<dbReference type="EMBL" id="CP001581">
    <property type="protein sequence ID" value="ACO86508.1"/>
    <property type="molecule type" value="Genomic_DNA"/>
</dbReference>